<keyword evidence="1 2" id="KW-0129">CBS domain</keyword>
<evidence type="ECO:0000256" key="1">
    <source>
        <dbReference type="ARBA" id="ARBA00023122"/>
    </source>
</evidence>
<evidence type="ECO:0000313" key="5">
    <source>
        <dbReference type="EMBL" id="QKG27124.1"/>
    </source>
</evidence>
<dbReference type="Pfam" id="PF00571">
    <property type="entry name" value="CBS"/>
    <property type="match status" value="2"/>
</dbReference>
<evidence type="ECO:0000259" key="3">
    <source>
        <dbReference type="PROSITE" id="PS50914"/>
    </source>
</evidence>
<dbReference type="InterPro" id="IPR000644">
    <property type="entry name" value="CBS_dom"/>
</dbReference>
<evidence type="ECO:0000256" key="2">
    <source>
        <dbReference type="PROSITE-ProRule" id="PRU00703"/>
    </source>
</evidence>
<dbReference type="PIRSF" id="PIRSF036990">
    <property type="entry name" value="UCP036990_CBS_BON"/>
    <property type="match status" value="1"/>
</dbReference>
<dbReference type="InterPro" id="IPR007055">
    <property type="entry name" value="BON_dom"/>
</dbReference>
<dbReference type="EMBL" id="CP053892">
    <property type="protein sequence ID" value="QKG27124.1"/>
    <property type="molecule type" value="Genomic_DNA"/>
</dbReference>
<evidence type="ECO:0000259" key="4">
    <source>
        <dbReference type="PROSITE" id="PS51371"/>
    </source>
</evidence>
<feature type="domain" description="BON" evidence="3">
    <location>
        <begin position="147"/>
        <end position="215"/>
    </location>
</feature>
<gene>
    <name evidence="5" type="ORF">ACTIVE_8777</name>
</gene>
<sequence>MKRRTVEEVMTTEVVTVAEDAPFTEIAETLADRRISAVPVLDAGGRVTGVVTEADLLRKEEFRPDDLGQRPLRGRRRHHAFAKARAVDARGLMSAPAVTVEPGATVAEAARLLASRGFKAAPVVDGDGVLRGIVARRDLLSVFHRGDDDIRDEIVVDVLVCRLWQDPSEVSVQVRDGVVRLSGRLELKSLIPVLVRMTAATEGVVDVIGDLSYERDDTRFSGP</sequence>
<dbReference type="PANTHER" id="PTHR43080">
    <property type="entry name" value="CBS DOMAIN-CONTAINING PROTEIN CBSX3, MITOCHONDRIAL"/>
    <property type="match status" value="1"/>
</dbReference>
<organism evidence="5 6">
    <name type="scientific">Actinomadura verrucosospora</name>
    <dbReference type="NCBI Taxonomy" id="46165"/>
    <lineage>
        <taxon>Bacteria</taxon>
        <taxon>Bacillati</taxon>
        <taxon>Actinomycetota</taxon>
        <taxon>Actinomycetes</taxon>
        <taxon>Streptosporangiales</taxon>
        <taxon>Thermomonosporaceae</taxon>
        <taxon>Actinomadura</taxon>
    </lineage>
</organism>
<dbReference type="PANTHER" id="PTHR43080:SF29">
    <property type="entry name" value="OS02G0818000 PROTEIN"/>
    <property type="match status" value="1"/>
</dbReference>
<dbReference type="SUPFAM" id="SSF54631">
    <property type="entry name" value="CBS-domain pair"/>
    <property type="match status" value="1"/>
</dbReference>
<dbReference type="InterPro" id="IPR051257">
    <property type="entry name" value="Diverse_CBS-Domain"/>
</dbReference>
<dbReference type="Pfam" id="PF04972">
    <property type="entry name" value="BON"/>
    <property type="match status" value="1"/>
</dbReference>
<dbReference type="RefSeq" id="WP_173100459.1">
    <property type="nucleotide sequence ID" value="NZ_CP053892.1"/>
</dbReference>
<name>A0A7D4A7P3_ACTVE</name>
<dbReference type="Gene3D" id="3.10.580.10">
    <property type="entry name" value="CBS-domain"/>
    <property type="match status" value="1"/>
</dbReference>
<evidence type="ECO:0000313" key="6">
    <source>
        <dbReference type="Proteomes" id="UP000501240"/>
    </source>
</evidence>
<feature type="domain" description="CBS" evidence="4">
    <location>
        <begin position="93"/>
        <end position="150"/>
    </location>
</feature>
<dbReference type="PROSITE" id="PS50914">
    <property type="entry name" value="BON"/>
    <property type="match status" value="1"/>
</dbReference>
<proteinExistence type="predicted"/>
<dbReference type="SMART" id="SM00116">
    <property type="entry name" value="CBS"/>
    <property type="match status" value="2"/>
</dbReference>
<protein>
    <submittedName>
        <fullName evidence="5">CBS domain containing membrane protein</fullName>
    </submittedName>
</protein>
<dbReference type="PROSITE" id="PS51371">
    <property type="entry name" value="CBS"/>
    <property type="match status" value="2"/>
</dbReference>
<feature type="domain" description="CBS" evidence="4">
    <location>
        <begin position="10"/>
        <end position="67"/>
    </location>
</feature>
<keyword evidence="6" id="KW-1185">Reference proteome</keyword>
<dbReference type="AlphaFoldDB" id="A0A7D4A7P3"/>
<dbReference type="InterPro" id="IPR046342">
    <property type="entry name" value="CBS_dom_sf"/>
</dbReference>
<dbReference type="CDD" id="cd04586">
    <property type="entry name" value="CBS_pair_BON_assoc"/>
    <property type="match status" value="1"/>
</dbReference>
<dbReference type="Proteomes" id="UP000501240">
    <property type="component" value="Chromosome"/>
</dbReference>
<dbReference type="InterPro" id="IPR017080">
    <property type="entry name" value="UCP036990_CBS_BON"/>
</dbReference>
<reference evidence="5 6" key="1">
    <citation type="submission" date="2020-05" db="EMBL/GenBank/DDBJ databases">
        <title>Actinomadura verrucosospora NRRL-B18236 (PFL_A860) Genome sequencing and assembly.</title>
        <authorList>
            <person name="Samborskyy M."/>
        </authorList>
    </citation>
    <scope>NUCLEOTIDE SEQUENCE [LARGE SCALE GENOMIC DNA]</scope>
    <source>
        <strain evidence="5 6">NRRL:B18236</strain>
    </source>
</reference>
<accession>A0A7D4A7P3</accession>